<dbReference type="AlphaFoldDB" id="A0AAN7L9I0"/>
<accession>A0AAN7L9I0</accession>
<proteinExistence type="predicted"/>
<organism evidence="1 2">
    <name type="scientific">Trapa incisa</name>
    <dbReference type="NCBI Taxonomy" id="236973"/>
    <lineage>
        <taxon>Eukaryota</taxon>
        <taxon>Viridiplantae</taxon>
        <taxon>Streptophyta</taxon>
        <taxon>Embryophyta</taxon>
        <taxon>Tracheophyta</taxon>
        <taxon>Spermatophyta</taxon>
        <taxon>Magnoliopsida</taxon>
        <taxon>eudicotyledons</taxon>
        <taxon>Gunneridae</taxon>
        <taxon>Pentapetalae</taxon>
        <taxon>rosids</taxon>
        <taxon>malvids</taxon>
        <taxon>Myrtales</taxon>
        <taxon>Lythraceae</taxon>
        <taxon>Trapa</taxon>
    </lineage>
</organism>
<keyword evidence="2" id="KW-1185">Reference proteome</keyword>
<name>A0AAN7L9I0_9MYRT</name>
<reference evidence="1 2" key="1">
    <citation type="journal article" date="2023" name="Hortic Res">
        <title>Pangenome of water caltrop reveals structural variations and asymmetric subgenome divergence after allopolyploidization.</title>
        <authorList>
            <person name="Zhang X."/>
            <person name="Chen Y."/>
            <person name="Wang L."/>
            <person name="Yuan Y."/>
            <person name="Fang M."/>
            <person name="Shi L."/>
            <person name="Lu R."/>
            <person name="Comes H.P."/>
            <person name="Ma Y."/>
            <person name="Chen Y."/>
            <person name="Huang G."/>
            <person name="Zhou Y."/>
            <person name="Zheng Z."/>
            <person name="Qiu Y."/>
        </authorList>
    </citation>
    <scope>NUCLEOTIDE SEQUENCE [LARGE SCALE GENOMIC DNA]</scope>
    <source>
        <tissue evidence="1">Roots</tissue>
    </source>
</reference>
<protein>
    <submittedName>
        <fullName evidence="1">Uncharacterized protein</fullName>
    </submittedName>
</protein>
<sequence length="114" mass="13040">MYLGRHIIPLLGYSICMCNSSSLYVEAFIGVMVSSSSPLLEAFISHHSHISVASHLYSLYSYKKSMRMDELYSTVTLPQNNIFMKEKNMVIILIFVKENSKITIHIRNVIPIQI</sequence>
<evidence type="ECO:0000313" key="2">
    <source>
        <dbReference type="Proteomes" id="UP001345219"/>
    </source>
</evidence>
<comment type="caution">
    <text evidence="1">The sequence shown here is derived from an EMBL/GenBank/DDBJ whole genome shotgun (WGS) entry which is preliminary data.</text>
</comment>
<dbReference type="Proteomes" id="UP001345219">
    <property type="component" value="Chromosome 13"/>
</dbReference>
<dbReference type="EMBL" id="JAXIOK010000001">
    <property type="protein sequence ID" value="KAK4780474.1"/>
    <property type="molecule type" value="Genomic_DNA"/>
</dbReference>
<evidence type="ECO:0000313" key="1">
    <source>
        <dbReference type="EMBL" id="KAK4780474.1"/>
    </source>
</evidence>
<gene>
    <name evidence="1" type="ORF">SAY87_016580</name>
</gene>